<name>A0A1I7WDH9_HETBA</name>
<dbReference type="Proteomes" id="UP000095283">
    <property type="component" value="Unplaced"/>
</dbReference>
<sequence length="278" mass="31705">MICLSSLRLHKQIHLRHYLLAVYTTRHISYVGIHRHILLISFMSPYRRHVILERGTFNSTPLDVVLSVSPNSRLMNFQHFRLLNNPEPDVPKGKPNGAVRSKLHHSKRLQFVLAAFFIDTRINRSIAKANTLCQYVLTRHKKQVNWVDLPILAVVGQMYTNNSLRLSASADTYVTNPPVIDDFLVRRQLHLCSTLTGNIPNFHSPTPIGTRHLSMSLDGVRNRLKSRTSLIPLVPISRDQSITHKVSAMIHLQVHLQIPCYDFCPVQAIAIKMVSIIP</sequence>
<proteinExistence type="predicted"/>
<keyword evidence="1" id="KW-1185">Reference proteome</keyword>
<accession>A0A1I7WDH9</accession>
<dbReference type="WBParaSite" id="Hba_02842">
    <property type="protein sequence ID" value="Hba_02842"/>
    <property type="gene ID" value="Hba_02842"/>
</dbReference>
<evidence type="ECO:0000313" key="2">
    <source>
        <dbReference type="WBParaSite" id="Hba_02842"/>
    </source>
</evidence>
<organism evidence="1 2">
    <name type="scientific">Heterorhabditis bacteriophora</name>
    <name type="common">Entomopathogenic nematode worm</name>
    <dbReference type="NCBI Taxonomy" id="37862"/>
    <lineage>
        <taxon>Eukaryota</taxon>
        <taxon>Metazoa</taxon>
        <taxon>Ecdysozoa</taxon>
        <taxon>Nematoda</taxon>
        <taxon>Chromadorea</taxon>
        <taxon>Rhabditida</taxon>
        <taxon>Rhabditina</taxon>
        <taxon>Rhabditomorpha</taxon>
        <taxon>Strongyloidea</taxon>
        <taxon>Heterorhabditidae</taxon>
        <taxon>Heterorhabditis</taxon>
    </lineage>
</organism>
<protein>
    <submittedName>
        <fullName evidence="2">Uncharacterized protein</fullName>
    </submittedName>
</protein>
<reference evidence="2" key="1">
    <citation type="submission" date="2016-11" db="UniProtKB">
        <authorList>
            <consortium name="WormBaseParasite"/>
        </authorList>
    </citation>
    <scope>IDENTIFICATION</scope>
</reference>
<dbReference type="AlphaFoldDB" id="A0A1I7WDH9"/>
<evidence type="ECO:0000313" key="1">
    <source>
        <dbReference type="Proteomes" id="UP000095283"/>
    </source>
</evidence>